<reference evidence="1 2" key="1">
    <citation type="submission" date="2020-08" db="EMBL/GenBank/DDBJ databases">
        <title>Whole genome sequence of Shewanella sp strain PS-2.</title>
        <authorList>
            <person name="Das S.K."/>
        </authorList>
    </citation>
    <scope>NUCLEOTIDE SEQUENCE [LARGE SCALE GENOMIC DNA]</scope>
    <source>
        <strain evidence="1 2">PS-2</strain>
    </source>
</reference>
<evidence type="ECO:0000313" key="2">
    <source>
        <dbReference type="Proteomes" id="UP000829384"/>
    </source>
</evidence>
<sequence length="68" mass="8076">MMTAKATKVCKWRYQEGGFVFEYDTAQELAKLMFENLPEVINPYDPDCTDFDNFNETLWQLQRDKDGE</sequence>
<dbReference type="EMBL" id="JACSDI010000001">
    <property type="protein sequence ID" value="MCG9962397.1"/>
    <property type="molecule type" value="Genomic_DNA"/>
</dbReference>
<keyword evidence="2" id="KW-1185">Reference proteome</keyword>
<comment type="caution">
    <text evidence="1">The sequence shown here is derived from an EMBL/GenBank/DDBJ whole genome shotgun (WGS) entry which is preliminary data.</text>
</comment>
<gene>
    <name evidence="1" type="ORF">H9J30_00365</name>
</gene>
<accession>A0ABS9QPX3</accession>
<proteinExistence type="predicted"/>
<organism evidence="1 2">
    <name type="scientific">Shewanella cutis</name>
    <dbReference type="NCBI Taxonomy" id="2766780"/>
    <lineage>
        <taxon>Bacteria</taxon>
        <taxon>Pseudomonadati</taxon>
        <taxon>Pseudomonadota</taxon>
        <taxon>Gammaproteobacteria</taxon>
        <taxon>Alteromonadales</taxon>
        <taxon>Shewanellaceae</taxon>
        <taxon>Shewanella</taxon>
    </lineage>
</organism>
<dbReference type="RefSeq" id="WP_240129207.1">
    <property type="nucleotide sequence ID" value="NZ_JACSDI010000001.1"/>
</dbReference>
<name>A0ABS9QPX3_9GAMM</name>
<dbReference type="Proteomes" id="UP000829384">
    <property type="component" value="Unassembled WGS sequence"/>
</dbReference>
<protein>
    <submittedName>
        <fullName evidence="1">Uncharacterized protein</fullName>
    </submittedName>
</protein>
<evidence type="ECO:0000313" key="1">
    <source>
        <dbReference type="EMBL" id="MCG9962397.1"/>
    </source>
</evidence>